<evidence type="ECO:0000313" key="1">
    <source>
        <dbReference type="EMBL" id="RCW38478.1"/>
    </source>
</evidence>
<dbReference type="AlphaFoldDB" id="A0A368VBG4"/>
<sequence length="52" mass="5688">MSLVDLAILAAACGLFTRHQYERVHYLRALAQTFGHPAGTVPTGHNKEEAQP</sequence>
<dbReference type="RefSeq" id="WP_158546738.1">
    <property type="nucleotide sequence ID" value="NZ_QPJC01000022.1"/>
</dbReference>
<reference evidence="1 2" key="1">
    <citation type="submission" date="2018-07" db="EMBL/GenBank/DDBJ databases">
        <title>Genomic Encyclopedia of Type Strains, Phase III (KMG-III): the genomes of soil and plant-associated and newly described type strains.</title>
        <authorList>
            <person name="Whitman W."/>
        </authorList>
    </citation>
    <scope>NUCLEOTIDE SEQUENCE [LARGE SCALE GENOMIC DNA]</scope>
    <source>
        <strain evidence="1 2">CECT 8575</strain>
    </source>
</reference>
<evidence type="ECO:0000313" key="2">
    <source>
        <dbReference type="Proteomes" id="UP000253495"/>
    </source>
</evidence>
<dbReference type="EMBL" id="QPJC01000022">
    <property type="protein sequence ID" value="RCW38478.1"/>
    <property type="molecule type" value="Genomic_DNA"/>
</dbReference>
<name>A0A368VBG4_9ACTN</name>
<organism evidence="1 2">
    <name type="scientific">Halopolyspora algeriensis</name>
    <dbReference type="NCBI Taxonomy" id="1500506"/>
    <lineage>
        <taxon>Bacteria</taxon>
        <taxon>Bacillati</taxon>
        <taxon>Actinomycetota</taxon>
        <taxon>Actinomycetes</taxon>
        <taxon>Actinomycetes incertae sedis</taxon>
        <taxon>Halopolyspora</taxon>
    </lineage>
</organism>
<keyword evidence="2" id="KW-1185">Reference proteome</keyword>
<protein>
    <submittedName>
        <fullName evidence="1">Uncharacterized protein</fullName>
    </submittedName>
</protein>
<accession>A0A368VBG4</accession>
<comment type="caution">
    <text evidence="1">The sequence shown here is derived from an EMBL/GenBank/DDBJ whole genome shotgun (WGS) entry which is preliminary data.</text>
</comment>
<proteinExistence type="predicted"/>
<gene>
    <name evidence="1" type="ORF">DFQ14_12221</name>
</gene>
<dbReference type="Proteomes" id="UP000253495">
    <property type="component" value="Unassembled WGS sequence"/>
</dbReference>